<name>A0ABU9D761_9PROT</name>
<evidence type="ECO:0000256" key="4">
    <source>
        <dbReference type="ARBA" id="ARBA00038978"/>
    </source>
</evidence>
<evidence type="ECO:0000259" key="11">
    <source>
        <dbReference type="Pfam" id="PF07732"/>
    </source>
</evidence>
<dbReference type="Pfam" id="PF07731">
    <property type="entry name" value="Cu-oxidase_2"/>
    <property type="match status" value="1"/>
</dbReference>
<evidence type="ECO:0000256" key="5">
    <source>
        <dbReference type="ARBA" id="ARBA00041027"/>
    </source>
</evidence>
<evidence type="ECO:0000256" key="3">
    <source>
        <dbReference type="ARBA" id="ARBA00023002"/>
    </source>
</evidence>
<dbReference type="PROSITE" id="PS51257">
    <property type="entry name" value="PROKAR_LIPOPROTEIN"/>
    <property type="match status" value="1"/>
</dbReference>
<evidence type="ECO:0000313" key="13">
    <source>
        <dbReference type="Proteomes" id="UP001446205"/>
    </source>
</evidence>
<dbReference type="InterPro" id="IPR008972">
    <property type="entry name" value="Cupredoxin"/>
</dbReference>
<keyword evidence="13" id="KW-1185">Reference proteome</keyword>
<feature type="domain" description="Plastocyanin-like" evidence="10">
    <location>
        <begin position="429"/>
        <end position="551"/>
    </location>
</feature>
<evidence type="ECO:0000256" key="2">
    <source>
        <dbReference type="ARBA" id="ARBA00022723"/>
    </source>
</evidence>
<evidence type="ECO:0000256" key="8">
    <source>
        <dbReference type="ARBA" id="ARBA00048092"/>
    </source>
</evidence>
<dbReference type="InterPro" id="IPR011707">
    <property type="entry name" value="Cu-oxidase-like_N"/>
</dbReference>
<dbReference type="InterPro" id="IPR045087">
    <property type="entry name" value="Cu-oxidase_fam"/>
</dbReference>
<sequence length="553" mass="60042">MGLSRRLFLKYSVSGAAVLGTGGLSALLSACSSDSTPPVSGTSTPASATSPTGVLSYEGIDPRVAENFTTPLRKPGTEGLFGILDLGAGPLTLSADSGKMAIFGDRSVPVRLYNSQSGGRNYQNPVLKISKDLSCDVTFRNNLDQPTTVHWHGLLVPGSVDGSPLNPVAPGASYSYKFSVNNRGGTYWYHPHPHMHTAEQTFAGLSSFFIVEDAHDLALRQAMNLTLGDTELPLLIQDRRCNEEGELDYSPDDMEKMMGYFGNVMLVNFTPNPALDVDTRFYRFRVLNGSSIRTYKLAFENNGNPLKFHVVGTDGGLLDKPYEVPDVYLAAAERVDIVLDLRSARPGDVILLKSLAFDPKDTHMPSPAFGTSLKPGEAFTLMKLVVRNLVDAGGALPATLSSLPALPSASDKIRTLQPARNASGDWVMKIDGVDTLYDMNDFPIVVKKNAVEFWDFKIGSAGMPHPIHLHGFLFRVLSRTGTPPEVAAQSVDASGRMVTDLGFKDTVLVWPGETVRVAIDFHHCFGAEEHYMVHCHVLEHEDMGLMTNVKVIA</sequence>
<keyword evidence="9" id="KW-0732">Signal</keyword>
<evidence type="ECO:0000256" key="1">
    <source>
        <dbReference type="ARBA" id="ARBA00011245"/>
    </source>
</evidence>
<dbReference type="SUPFAM" id="SSF49503">
    <property type="entry name" value="Cupredoxins"/>
    <property type="match status" value="2"/>
</dbReference>
<dbReference type="PROSITE" id="PS51318">
    <property type="entry name" value="TAT"/>
    <property type="match status" value="1"/>
</dbReference>
<comment type="subunit">
    <text evidence="1">Monomer.</text>
</comment>
<feature type="domain" description="Plastocyanin-like" evidence="11">
    <location>
        <begin position="121"/>
        <end position="214"/>
    </location>
</feature>
<dbReference type="Pfam" id="PF07732">
    <property type="entry name" value="Cu-oxidase_3"/>
    <property type="match status" value="1"/>
</dbReference>
<gene>
    <name evidence="12" type="ORF">WOB96_06325</name>
</gene>
<dbReference type="PANTHER" id="PTHR48267:SF1">
    <property type="entry name" value="BILIRUBIN OXIDASE"/>
    <property type="match status" value="1"/>
</dbReference>
<dbReference type="InterPro" id="IPR002355">
    <property type="entry name" value="Cu_oxidase_Cu_BS"/>
</dbReference>
<dbReference type="Gene3D" id="2.60.40.420">
    <property type="entry name" value="Cupredoxins - blue copper proteins"/>
    <property type="match status" value="3"/>
</dbReference>
<dbReference type="Proteomes" id="UP001446205">
    <property type="component" value="Unassembled WGS sequence"/>
</dbReference>
<evidence type="ECO:0000256" key="9">
    <source>
        <dbReference type="SAM" id="SignalP"/>
    </source>
</evidence>
<keyword evidence="2" id="KW-0479">Metal-binding</keyword>
<dbReference type="InterPro" id="IPR006311">
    <property type="entry name" value="TAT_signal"/>
</dbReference>
<accession>A0ABU9D761</accession>
<proteinExistence type="predicted"/>
<keyword evidence="3" id="KW-0560">Oxidoreductase</keyword>
<dbReference type="PANTHER" id="PTHR48267">
    <property type="entry name" value="CUPREDOXIN SUPERFAMILY PROTEIN"/>
    <property type="match status" value="1"/>
</dbReference>
<evidence type="ECO:0000256" key="7">
    <source>
        <dbReference type="ARBA" id="ARBA00043090"/>
    </source>
</evidence>
<comment type="catalytic activity">
    <reaction evidence="8">
        <text>4 Cu(+) + O2 + 4 H(+) = 4 Cu(2+) + 2 H2O</text>
        <dbReference type="Rhea" id="RHEA:30083"/>
        <dbReference type="ChEBI" id="CHEBI:15377"/>
        <dbReference type="ChEBI" id="CHEBI:15378"/>
        <dbReference type="ChEBI" id="CHEBI:15379"/>
        <dbReference type="ChEBI" id="CHEBI:29036"/>
        <dbReference type="ChEBI" id="CHEBI:49552"/>
        <dbReference type="EC" id="1.16.3.4"/>
    </reaction>
    <physiologicalReaction direction="left-to-right" evidence="8">
        <dbReference type="Rhea" id="RHEA:30084"/>
    </physiologicalReaction>
</comment>
<feature type="chain" id="PRO_5047024743" description="Multicopper oxidase CueO" evidence="9">
    <location>
        <begin position="27"/>
        <end position="553"/>
    </location>
</feature>
<evidence type="ECO:0000256" key="6">
    <source>
        <dbReference type="ARBA" id="ARBA00042896"/>
    </source>
</evidence>
<dbReference type="EC" id="1.16.3.4" evidence="4"/>
<organism evidence="12 13">
    <name type="scientific">Thermithiobacillus plumbiphilus</name>
    <dbReference type="NCBI Taxonomy" id="1729899"/>
    <lineage>
        <taxon>Bacteria</taxon>
        <taxon>Pseudomonadati</taxon>
        <taxon>Pseudomonadota</taxon>
        <taxon>Acidithiobacillia</taxon>
        <taxon>Acidithiobacillales</taxon>
        <taxon>Thermithiobacillaceae</taxon>
        <taxon>Thermithiobacillus</taxon>
    </lineage>
</organism>
<protein>
    <recommendedName>
        <fullName evidence="5">Multicopper oxidase CueO</fullName>
        <ecNumber evidence="4">1.16.3.4</ecNumber>
    </recommendedName>
    <alternativeName>
        <fullName evidence="6">Copper efflux oxidase</fullName>
    </alternativeName>
    <alternativeName>
        <fullName evidence="7">Cuprous oxidase</fullName>
    </alternativeName>
</protein>
<dbReference type="InterPro" id="IPR011706">
    <property type="entry name" value="Cu-oxidase_C"/>
</dbReference>
<evidence type="ECO:0000313" key="12">
    <source>
        <dbReference type="EMBL" id="MEK8089380.1"/>
    </source>
</evidence>
<reference evidence="12 13" key="1">
    <citation type="submission" date="2024-04" db="EMBL/GenBank/DDBJ databases">
        <authorList>
            <person name="Abashina T."/>
            <person name="Shaikin A."/>
        </authorList>
    </citation>
    <scope>NUCLEOTIDE SEQUENCE [LARGE SCALE GENOMIC DNA]</scope>
    <source>
        <strain evidence="12 13">AAFK</strain>
    </source>
</reference>
<evidence type="ECO:0000259" key="10">
    <source>
        <dbReference type="Pfam" id="PF07731"/>
    </source>
</evidence>
<dbReference type="EMBL" id="JBBPCO010000005">
    <property type="protein sequence ID" value="MEK8089380.1"/>
    <property type="molecule type" value="Genomic_DNA"/>
</dbReference>
<feature type="signal peptide" evidence="9">
    <location>
        <begin position="1"/>
        <end position="26"/>
    </location>
</feature>
<comment type="caution">
    <text evidence="12">The sequence shown here is derived from an EMBL/GenBank/DDBJ whole genome shotgun (WGS) entry which is preliminary data.</text>
</comment>
<dbReference type="PROSITE" id="PS00080">
    <property type="entry name" value="MULTICOPPER_OXIDASE2"/>
    <property type="match status" value="1"/>
</dbReference>